<accession>A0ABT1VZ60</accession>
<dbReference type="RefSeq" id="WP_422920373.1">
    <property type="nucleotide sequence ID" value="NZ_JAMZEJ010000007.1"/>
</dbReference>
<dbReference type="EMBL" id="JAMZEJ010000007">
    <property type="protein sequence ID" value="MCQ8241628.1"/>
    <property type="molecule type" value="Genomic_DNA"/>
</dbReference>
<sequence length="133" mass="14879">MTQAYRQNIELKKEIIDVALSLSRETNYDIYYLLSICSGLGLDKAQFYDQLLSAMALLFVSGKIEYSECSYAAGAITTEEHWVLPPTAFDICRAIEEGEVRDPNNPGLTDEELIFRPILSTLLELNILVPVGS</sequence>
<gene>
    <name evidence="1" type="ORF">NFI88_12350</name>
</gene>
<protein>
    <recommendedName>
        <fullName evidence="3">DUF2513 domain-containing protein</fullName>
    </recommendedName>
</protein>
<organism evidence="1 2">
    <name type="scientific">Rhizosaccharibacter radicis</name>
    <dbReference type="NCBI Taxonomy" id="2782605"/>
    <lineage>
        <taxon>Bacteria</taxon>
        <taxon>Pseudomonadati</taxon>
        <taxon>Pseudomonadota</taxon>
        <taxon>Alphaproteobacteria</taxon>
        <taxon>Acetobacterales</taxon>
        <taxon>Acetobacteraceae</taxon>
        <taxon>Rhizosaccharibacter</taxon>
    </lineage>
</organism>
<evidence type="ECO:0008006" key="3">
    <source>
        <dbReference type="Google" id="ProtNLM"/>
    </source>
</evidence>
<evidence type="ECO:0000313" key="1">
    <source>
        <dbReference type="EMBL" id="MCQ8241628.1"/>
    </source>
</evidence>
<dbReference type="Proteomes" id="UP001524547">
    <property type="component" value="Unassembled WGS sequence"/>
</dbReference>
<proteinExistence type="predicted"/>
<evidence type="ECO:0000313" key="2">
    <source>
        <dbReference type="Proteomes" id="UP001524547"/>
    </source>
</evidence>
<reference evidence="1 2" key="1">
    <citation type="submission" date="2022-06" db="EMBL/GenBank/DDBJ databases">
        <title>Rhizosaccharibacter gen. nov. sp. nov. KSS12, endophytic bacteria isolated from sugarcane.</title>
        <authorList>
            <person name="Pitiwittayakul N."/>
        </authorList>
    </citation>
    <scope>NUCLEOTIDE SEQUENCE [LARGE SCALE GENOMIC DNA]</scope>
    <source>
        <strain evidence="1 2">KSS12</strain>
    </source>
</reference>
<comment type="caution">
    <text evidence="1">The sequence shown here is derived from an EMBL/GenBank/DDBJ whole genome shotgun (WGS) entry which is preliminary data.</text>
</comment>
<keyword evidence="2" id="KW-1185">Reference proteome</keyword>
<name>A0ABT1VZ60_9PROT</name>